<dbReference type="InterPro" id="IPR001870">
    <property type="entry name" value="B30.2/SPRY"/>
</dbReference>
<evidence type="ECO:0000256" key="10">
    <source>
        <dbReference type="ARBA" id="ARBA00022786"/>
    </source>
</evidence>
<dbReference type="SUPFAM" id="SSF57850">
    <property type="entry name" value="RING/U-box"/>
    <property type="match status" value="1"/>
</dbReference>
<dbReference type="SMART" id="SM00449">
    <property type="entry name" value="SPRY"/>
    <property type="match status" value="1"/>
</dbReference>
<dbReference type="GO" id="GO:0140374">
    <property type="term" value="P:antiviral innate immune response"/>
    <property type="evidence" value="ECO:0007669"/>
    <property type="project" value="Ensembl"/>
</dbReference>
<evidence type="ECO:0000256" key="1">
    <source>
        <dbReference type="ARBA" id="ARBA00000900"/>
    </source>
</evidence>
<keyword evidence="12" id="KW-0391">Immunity</keyword>
<feature type="region of interest" description="Disordered" evidence="19">
    <location>
        <begin position="138"/>
        <end position="174"/>
    </location>
</feature>
<evidence type="ECO:0000256" key="9">
    <source>
        <dbReference type="ARBA" id="ARBA00022771"/>
    </source>
</evidence>
<dbReference type="InterPro" id="IPR003879">
    <property type="entry name" value="Butyrophylin_SPRY"/>
</dbReference>
<dbReference type="Ensembl" id="ENSPEMT00000024952.2">
    <property type="protein sequence ID" value="ENSPEMP00000020603.2"/>
    <property type="gene ID" value="ENSPEMG00000018511.2"/>
</dbReference>
<dbReference type="Pfam" id="PF00622">
    <property type="entry name" value="SPRY"/>
    <property type="match status" value="1"/>
</dbReference>
<dbReference type="PROSITE" id="PS00518">
    <property type="entry name" value="ZF_RING_1"/>
    <property type="match status" value="1"/>
</dbReference>
<proteinExistence type="predicted"/>
<evidence type="ECO:0000313" key="22">
    <source>
        <dbReference type="Ensembl" id="ENSPEMP00000020603.2"/>
    </source>
</evidence>
<reference evidence="22" key="3">
    <citation type="submission" date="2025-09" db="UniProtKB">
        <authorList>
            <consortium name="Ensembl"/>
        </authorList>
    </citation>
    <scope>IDENTIFICATION</scope>
</reference>
<evidence type="ECO:0000256" key="13">
    <source>
        <dbReference type="ARBA" id="ARBA00023054"/>
    </source>
</evidence>
<evidence type="ECO:0000256" key="2">
    <source>
        <dbReference type="ARBA" id="ARBA00004210"/>
    </source>
</evidence>
<evidence type="ECO:0000256" key="15">
    <source>
        <dbReference type="ARBA" id="ARBA00067458"/>
    </source>
</evidence>
<dbReference type="GeneTree" id="ENSGT00830000128449"/>
<dbReference type="GO" id="GO:0061630">
    <property type="term" value="F:ubiquitin protein ligase activity"/>
    <property type="evidence" value="ECO:0007669"/>
    <property type="project" value="UniProtKB-EC"/>
</dbReference>
<accession>A0A8C8TV55</accession>
<dbReference type="GO" id="GO:0051260">
    <property type="term" value="P:protein homooligomerization"/>
    <property type="evidence" value="ECO:0007669"/>
    <property type="project" value="Ensembl"/>
</dbReference>
<dbReference type="GO" id="GO:1990904">
    <property type="term" value="C:ribonucleoprotein complex"/>
    <property type="evidence" value="ECO:0007669"/>
    <property type="project" value="Ensembl"/>
</dbReference>
<evidence type="ECO:0000256" key="11">
    <source>
        <dbReference type="ARBA" id="ARBA00022833"/>
    </source>
</evidence>
<dbReference type="GO" id="GO:0042802">
    <property type="term" value="F:identical protein binding"/>
    <property type="evidence" value="ECO:0007669"/>
    <property type="project" value="Ensembl"/>
</dbReference>
<dbReference type="GO" id="GO:0043021">
    <property type="term" value="F:ribonucleoprotein complex binding"/>
    <property type="evidence" value="ECO:0007669"/>
    <property type="project" value="Ensembl"/>
</dbReference>
<dbReference type="Gene3D" id="2.60.120.920">
    <property type="match status" value="1"/>
</dbReference>
<name>A0A8C8TV55_PERMB</name>
<dbReference type="EC" id="2.3.2.27" evidence="4"/>
<dbReference type="PANTHER" id="PTHR25465">
    <property type="entry name" value="B-BOX DOMAIN CONTAINING"/>
    <property type="match status" value="1"/>
</dbReference>
<feature type="domain" description="B30.2/SPRY" evidence="21">
    <location>
        <begin position="217"/>
        <end position="408"/>
    </location>
</feature>
<evidence type="ECO:0000256" key="4">
    <source>
        <dbReference type="ARBA" id="ARBA00012483"/>
    </source>
</evidence>
<comment type="pathway">
    <text evidence="3">Protein modification; protein ubiquitination.</text>
</comment>
<evidence type="ECO:0000256" key="17">
    <source>
        <dbReference type="ARBA" id="ARBA00080456"/>
    </source>
</evidence>
<evidence type="ECO:0000256" key="19">
    <source>
        <dbReference type="SAM" id="MobiDB-lite"/>
    </source>
</evidence>
<dbReference type="GO" id="GO:0010994">
    <property type="term" value="P:free ubiquitin chain polymerization"/>
    <property type="evidence" value="ECO:0007669"/>
    <property type="project" value="Ensembl"/>
</dbReference>
<dbReference type="InterPro" id="IPR042723">
    <property type="entry name" value="RNF135_SPRY_PRY_dom"/>
</dbReference>
<evidence type="ECO:0000256" key="12">
    <source>
        <dbReference type="ARBA" id="ARBA00022859"/>
    </source>
</evidence>
<comment type="catalytic activity">
    <reaction evidence="1">
        <text>S-ubiquitinyl-[E2 ubiquitin-conjugating enzyme]-L-cysteine + [acceptor protein]-L-lysine = [E2 ubiquitin-conjugating enzyme]-L-cysteine + N(6)-ubiquitinyl-[acceptor protein]-L-lysine.</text>
        <dbReference type="EC" id="2.3.2.27"/>
    </reaction>
</comment>
<dbReference type="GO" id="GO:0010494">
    <property type="term" value="C:cytoplasmic stress granule"/>
    <property type="evidence" value="ECO:0007669"/>
    <property type="project" value="UniProtKB-SubCell"/>
</dbReference>
<keyword evidence="6" id="KW-0399">Innate immunity</keyword>
<reference evidence="22" key="2">
    <citation type="submission" date="2025-08" db="UniProtKB">
        <authorList>
            <consortium name="Ensembl"/>
        </authorList>
    </citation>
    <scope>IDENTIFICATION</scope>
</reference>
<dbReference type="InterPro" id="IPR001841">
    <property type="entry name" value="Znf_RING"/>
</dbReference>
<evidence type="ECO:0000256" key="16">
    <source>
        <dbReference type="ARBA" id="ARBA00080069"/>
    </source>
</evidence>
<keyword evidence="23" id="KW-1185">Reference proteome</keyword>
<dbReference type="SMART" id="SM00184">
    <property type="entry name" value="RING"/>
    <property type="match status" value="1"/>
</dbReference>
<dbReference type="GO" id="GO:0070534">
    <property type="term" value="P:protein K63-linked ubiquitination"/>
    <property type="evidence" value="ECO:0007669"/>
    <property type="project" value="Ensembl"/>
</dbReference>
<feature type="domain" description="RING-type" evidence="20">
    <location>
        <begin position="21"/>
        <end position="67"/>
    </location>
</feature>
<evidence type="ECO:0000256" key="7">
    <source>
        <dbReference type="ARBA" id="ARBA00022679"/>
    </source>
</evidence>
<comment type="subcellular location">
    <subcellularLocation>
        <location evidence="2">Cytoplasm</location>
        <location evidence="2">Stress granule</location>
    </subcellularLocation>
</comment>
<evidence type="ECO:0000256" key="14">
    <source>
        <dbReference type="ARBA" id="ARBA00063475"/>
    </source>
</evidence>
<evidence type="ECO:0000256" key="5">
    <source>
        <dbReference type="ARBA" id="ARBA00022490"/>
    </source>
</evidence>
<dbReference type="FunFam" id="3.30.40.10:FF:000545">
    <property type="entry name" value="E3 ubiquitin-protein ligase RNF135"/>
    <property type="match status" value="1"/>
</dbReference>
<evidence type="ECO:0000259" key="21">
    <source>
        <dbReference type="PROSITE" id="PS50188"/>
    </source>
</evidence>
<keyword evidence="9 18" id="KW-0863">Zinc-finger</keyword>
<reference evidence="22 23" key="1">
    <citation type="submission" date="2018-10" db="EMBL/GenBank/DDBJ databases">
        <title>Improved assembly of the deer mouse Peromyscus maniculatus genome.</title>
        <authorList>
            <person name="Lassance J.-M."/>
            <person name="Hoekstra H.E."/>
        </authorList>
    </citation>
    <scope>NUCLEOTIDE SEQUENCE [LARGE SCALE GENOMIC DNA]</scope>
</reference>
<comment type="subunit">
    <text evidence="14">Homodimer. Interacts (homodimer) with RIGI (double-stranded RNA-bound oligomeric form); involved in both RIGI ubiquitination, oligomerization into filaments associated with viral RNAs and the bridging of these filaments. Interacts with UBE2D3 and UBE2N; E2 ubiquitin ligases involved in RNF135-mediated ubiquitination of RIGI and activation of the RIG-I signaling pathway. Interacts with PCBP2.</text>
</comment>
<evidence type="ECO:0000259" key="20">
    <source>
        <dbReference type="PROSITE" id="PS50089"/>
    </source>
</evidence>
<dbReference type="GO" id="GO:0032728">
    <property type="term" value="P:positive regulation of interferon-beta production"/>
    <property type="evidence" value="ECO:0007669"/>
    <property type="project" value="Ensembl"/>
</dbReference>
<evidence type="ECO:0000256" key="3">
    <source>
        <dbReference type="ARBA" id="ARBA00004906"/>
    </source>
</evidence>
<dbReference type="InterPro" id="IPR003877">
    <property type="entry name" value="SPRY_dom"/>
</dbReference>
<dbReference type="PANTHER" id="PTHR25465:SF41">
    <property type="entry name" value="E3 UBIQUITIN-PROTEIN LIGASE RNF135"/>
    <property type="match status" value="1"/>
</dbReference>
<keyword evidence="11" id="KW-0862">Zinc</keyword>
<keyword evidence="8" id="KW-0479">Metal-binding</keyword>
<organism evidence="22 23">
    <name type="scientific">Peromyscus maniculatus bairdii</name>
    <name type="common">Prairie deer mouse</name>
    <dbReference type="NCBI Taxonomy" id="230844"/>
    <lineage>
        <taxon>Eukaryota</taxon>
        <taxon>Metazoa</taxon>
        <taxon>Chordata</taxon>
        <taxon>Craniata</taxon>
        <taxon>Vertebrata</taxon>
        <taxon>Euteleostomi</taxon>
        <taxon>Mammalia</taxon>
        <taxon>Eutheria</taxon>
        <taxon>Euarchontoglires</taxon>
        <taxon>Glires</taxon>
        <taxon>Rodentia</taxon>
        <taxon>Myomorpha</taxon>
        <taxon>Muroidea</taxon>
        <taxon>Cricetidae</taxon>
        <taxon>Neotominae</taxon>
        <taxon>Peromyscus</taxon>
    </lineage>
</organism>
<evidence type="ECO:0000256" key="8">
    <source>
        <dbReference type="ARBA" id="ARBA00022723"/>
    </source>
</evidence>
<dbReference type="PROSITE" id="PS50188">
    <property type="entry name" value="B302_SPRY"/>
    <property type="match status" value="1"/>
</dbReference>
<dbReference type="Proteomes" id="UP000694547">
    <property type="component" value="Chromosome 8"/>
</dbReference>
<keyword evidence="5" id="KW-0963">Cytoplasm</keyword>
<dbReference type="InterPro" id="IPR043136">
    <property type="entry name" value="B30.2/SPRY_sf"/>
</dbReference>
<keyword evidence="7" id="KW-0808">Transferase</keyword>
<dbReference type="FunFam" id="2.60.120.920:FF:000059">
    <property type="entry name" value="E3 ubiquitin-protein ligase RNF135"/>
    <property type="match status" value="1"/>
</dbReference>
<evidence type="ECO:0000313" key="23">
    <source>
        <dbReference type="Proteomes" id="UP000694547"/>
    </source>
</evidence>
<dbReference type="PRINTS" id="PR01407">
    <property type="entry name" value="BUTYPHLNCDUF"/>
</dbReference>
<dbReference type="CDD" id="cd12902">
    <property type="entry name" value="SPRY_PRY_RNF135"/>
    <property type="match status" value="1"/>
</dbReference>
<dbReference type="PROSITE" id="PS50089">
    <property type="entry name" value="ZF_RING_2"/>
    <property type="match status" value="1"/>
</dbReference>
<keyword evidence="13" id="KW-0175">Coiled coil</keyword>
<feature type="region of interest" description="Disordered" evidence="19">
    <location>
        <begin position="191"/>
        <end position="211"/>
    </location>
</feature>
<evidence type="ECO:0000256" key="18">
    <source>
        <dbReference type="PROSITE-ProRule" id="PRU00175"/>
    </source>
</evidence>
<protein>
    <recommendedName>
        <fullName evidence="15">E3 ubiquitin-protein ligase RNF135</fullName>
        <ecNumber evidence="4">2.3.2.27</ecNumber>
    </recommendedName>
    <alternativeName>
        <fullName evidence="17">RING finger protein 135</fullName>
    </alternativeName>
    <alternativeName>
        <fullName evidence="16">RING-type E3 ubiquitin transferase RNF135</fullName>
    </alternativeName>
</protein>
<dbReference type="GO" id="GO:0039529">
    <property type="term" value="P:RIG-I signaling pathway"/>
    <property type="evidence" value="ECO:0007669"/>
    <property type="project" value="Ensembl"/>
</dbReference>
<dbReference type="InterPro" id="IPR017907">
    <property type="entry name" value="Znf_RING_CS"/>
</dbReference>
<dbReference type="GO" id="GO:0039552">
    <property type="term" value="F:RIG-I binding"/>
    <property type="evidence" value="ECO:0007669"/>
    <property type="project" value="Ensembl"/>
</dbReference>
<dbReference type="AlphaFoldDB" id="A0A8C8TV55"/>
<dbReference type="InterPro" id="IPR051051">
    <property type="entry name" value="E3_ubiq-ligase_TRIM/RNF"/>
</dbReference>
<dbReference type="Pfam" id="PF15227">
    <property type="entry name" value="zf-C3HC4_4"/>
    <property type="match status" value="1"/>
</dbReference>
<dbReference type="GO" id="GO:0008270">
    <property type="term" value="F:zinc ion binding"/>
    <property type="evidence" value="ECO:0007669"/>
    <property type="project" value="UniProtKB-KW"/>
</dbReference>
<sequence>MATPGLGTSVPVWLSEEDLGCIICQGLLDWPTTLPCGHSFCLRCLKGLWITQRAGVRGRPWACPTCREGPEAKPTLRKNPLLQDLADKYRQAAHELEAGPEAVPAPAPVALQKRTTEVIQELTKLFQQFVDVVKGLQTQGPRLGSGLDNELGAPSSEEEQSLSSPTPVTSNASEKKIREILHNLKEIQEKLQGSVPRTDAPGEQVQEMPSSSLCLLPDQRSPEPRKASQFALYAISPTFDLGSLSCSLEVSNSCRTVTVSRCLQTYGWSPERFLISQVLCSEALSSGQKYWEVDTRNCNHWAVGVASWGMKRDQMLGRTMDSWCIEWKGPGQFSAWAMMKKTDLCLGCPEVVGVWLDLELGKLAFYSVSDEERLLYECEVSASCPLHPAFWLYGLSPGNYLEIKQVHPRG</sequence>
<keyword evidence="10" id="KW-0833">Ubl conjugation pathway</keyword>
<evidence type="ECO:0000256" key="6">
    <source>
        <dbReference type="ARBA" id="ARBA00022588"/>
    </source>
</evidence>
<dbReference type="InterPro" id="IPR013083">
    <property type="entry name" value="Znf_RING/FYVE/PHD"/>
</dbReference>
<dbReference type="SUPFAM" id="SSF49899">
    <property type="entry name" value="Concanavalin A-like lectins/glucanases"/>
    <property type="match status" value="1"/>
</dbReference>
<dbReference type="Gene3D" id="3.30.40.10">
    <property type="entry name" value="Zinc/RING finger domain, C3HC4 (zinc finger)"/>
    <property type="match status" value="1"/>
</dbReference>
<dbReference type="InterPro" id="IPR013320">
    <property type="entry name" value="ConA-like_dom_sf"/>
</dbReference>